<feature type="chain" id="PRO_5046879198" evidence="5">
    <location>
        <begin position="33"/>
        <end position="486"/>
    </location>
</feature>
<keyword evidence="4" id="KW-0472">Membrane</keyword>
<feature type="transmembrane region" description="Helical" evidence="4">
    <location>
        <begin position="455"/>
        <end position="478"/>
    </location>
</feature>
<sequence>MTTPFRRRAAAVAAAVLGLTLGSAALAPAAHAAHVVDIDRDATATLNIHKFVQPEQSGARADGRPHDTSGLTPLAGVDFTVQRVSGIDLTTNEGWQDAAALTPDEAAARAEQPGIVKTTDAAGDAIFSGLALGLYLVSETSAPAGVTMGKPFLVTLPLTDPENRDSWMYDVHVYPKNAVTGGEKTVRDSEAVVAGDDVVFTILGDIPNVDVIDGYRIADTLDPRLDHVRTEVTLTNDAPLRERIHYTVSFTEDTNTVVIEFTETGRMVIAASAGSAQVQAVITTRANSTGVIANEAVIYPNEASFDIEPGEPGGPVVTPPVETKWGALVIEKVDADNTATMLEGAVFQVFLSEADARSGNNPLEIDGQTEFTTGADGRAVIRGLRYSDFADGRQLQPGDADWRSYWIAETQAPKGYELLAEPVKVDVTSDDPERITVTVENVPHNGGFLLPQTGLAGTAGVLGAGAVLLGAVIVLAVIRRRATREA</sequence>
<protein>
    <submittedName>
        <fullName evidence="8">SpaH/EbpB family LPXTG-anchored major pilin</fullName>
    </submittedName>
</protein>
<evidence type="ECO:0000256" key="2">
    <source>
        <dbReference type="ARBA" id="ARBA00022525"/>
    </source>
</evidence>
<feature type="signal peptide" evidence="5">
    <location>
        <begin position="1"/>
        <end position="32"/>
    </location>
</feature>
<evidence type="ECO:0000256" key="3">
    <source>
        <dbReference type="ARBA" id="ARBA00022729"/>
    </source>
</evidence>
<dbReference type="InterPro" id="IPR026466">
    <property type="entry name" value="Fim_isopep_form_D2_dom"/>
</dbReference>
<dbReference type="InterPro" id="IPR048052">
    <property type="entry name" value="FM1-like"/>
</dbReference>
<evidence type="ECO:0000259" key="7">
    <source>
        <dbReference type="Pfam" id="PF17802"/>
    </source>
</evidence>
<gene>
    <name evidence="8" type="ORF">K8F61_08790</name>
</gene>
<evidence type="ECO:0000256" key="5">
    <source>
        <dbReference type="SAM" id="SignalP"/>
    </source>
</evidence>
<keyword evidence="3 5" id="KW-0732">Signal</keyword>
<dbReference type="PROSITE" id="PS51318">
    <property type="entry name" value="TAT"/>
    <property type="match status" value="1"/>
</dbReference>
<evidence type="ECO:0000259" key="6">
    <source>
        <dbReference type="Pfam" id="PF16555"/>
    </source>
</evidence>
<dbReference type="NCBIfam" id="TIGR04226">
    <property type="entry name" value="RrgB_K2N_iso_D2"/>
    <property type="match status" value="1"/>
</dbReference>
<dbReference type="Pfam" id="PF16555">
    <property type="entry name" value="GramPos_pilinD1"/>
    <property type="match status" value="1"/>
</dbReference>
<dbReference type="Gene3D" id="2.60.40.10">
    <property type="entry name" value="Immunoglobulins"/>
    <property type="match status" value="2"/>
</dbReference>
<dbReference type="RefSeq" id="WP_231821376.1">
    <property type="nucleotide sequence ID" value="NZ_CP082781.1"/>
</dbReference>
<evidence type="ECO:0000256" key="4">
    <source>
        <dbReference type="SAM" id="Phobius"/>
    </source>
</evidence>
<dbReference type="Gene3D" id="2.60.40.740">
    <property type="match status" value="1"/>
</dbReference>
<dbReference type="InterPro" id="IPR041033">
    <property type="entry name" value="SpaA_PFL_dom_1"/>
</dbReference>
<keyword evidence="4" id="KW-0812">Transmembrane</keyword>
<name>A0ABY3RYR8_9MICO</name>
<keyword evidence="4" id="KW-1133">Transmembrane helix</keyword>
<dbReference type="InterPro" id="IPR013783">
    <property type="entry name" value="Ig-like_fold"/>
</dbReference>
<proteinExistence type="inferred from homology"/>
<evidence type="ECO:0000256" key="1">
    <source>
        <dbReference type="ARBA" id="ARBA00007257"/>
    </source>
</evidence>
<dbReference type="EMBL" id="CP082781">
    <property type="protein sequence ID" value="UGS28235.1"/>
    <property type="molecule type" value="Genomic_DNA"/>
</dbReference>
<feature type="domain" description="Gram-positive pilin subunit D1 N-terminal" evidence="6">
    <location>
        <begin position="42"/>
        <end position="177"/>
    </location>
</feature>
<comment type="similarity">
    <text evidence="1">Belongs to the serine-aspartate repeat-containing protein (SDr) family.</text>
</comment>
<dbReference type="InterPro" id="IPR006311">
    <property type="entry name" value="TAT_signal"/>
</dbReference>
<dbReference type="InterPro" id="IPR032364">
    <property type="entry name" value="GramPos_pilinD1_N"/>
</dbReference>
<dbReference type="Pfam" id="PF17802">
    <property type="entry name" value="SpaA"/>
    <property type="match status" value="1"/>
</dbReference>
<dbReference type="Proteomes" id="UP001199642">
    <property type="component" value="Chromosome"/>
</dbReference>
<dbReference type="PANTHER" id="PTHR36108:SF13">
    <property type="entry name" value="COLOSSIN-B-RELATED"/>
    <property type="match status" value="1"/>
</dbReference>
<keyword evidence="9" id="KW-1185">Reference proteome</keyword>
<dbReference type="NCBIfam" id="NF033902">
    <property type="entry name" value="iso_D2_wall_anc"/>
    <property type="match status" value="1"/>
</dbReference>
<evidence type="ECO:0000313" key="9">
    <source>
        <dbReference type="Proteomes" id="UP001199642"/>
    </source>
</evidence>
<reference evidence="8 9" key="1">
    <citation type="submission" date="2023-01" db="EMBL/GenBank/DDBJ databases">
        <title>Characterization of estradiol degrading bacteria Microbacterium sp. MZT7 and reveal degrading genes through genome analysis.</title>
        <authorList>
            <person name="Hao P."/>
            <person name="Gao Y."/>
        </authorList>
    </citation>
    <scope>NUCLEOTIDE SEQUENCE [LARGE SCALE GENOMIC DNA]</scope>
    <source>
        <strain evidence="8 9">MZT7</strain>
    </source>
</reference>
<dbReference type="PANTHER" id="PTHR36108">
    <property type="entry name" value="COLOSSIN-B-RELATED"/>
    <property type="match status" value="1"/>
</dbReference>
<organism evidence="8 9">
    <name type="scientific">Microbacterium resistens</name>
    <dbReference type="NCBI Taxonomy" id="156977"/>
    <lineage>
        <taxon>Bacteria</taxon>
        <taxon>Bacillati</taxon>
        <taxon>Actinomycetota</taxon>
        <taxon>Actinomycetes</taxon>
        <taxon>Micrococcales</taxon>
        <taxon>Microbacteriaceae</taxon>
        <taxon>Microbacterium</taxon>
    </lineage>
</organism>
<accession>A0ABY3RYR8</accession>
<evidence type="ECO:0000313" key="8">
    <source>
        <dbReference type="EMBL" id="UGS28235.1"/>
    </source>
</evidence>
<keyword evidence="2" id="KW-0964">Secreted</keyword>
<feature type="domain" description="SpaA-like prealbumin fold" evidence="7">
    <location>
        <begin position="327"/>
        <end position="441"/>
    </location>
</feature>